<evidence type="ECO:0000313" key="2">
    <source>
        <dbReference type="EMBL" id="ABV93479.1"/>
    </source>
</evidence>
<reference evidence="3" key="1">
    <citation type="journal article" date="2010" name="ISME J.">
        <title>The complete genome sequence of the algal symbiont Dinoroseobacter shibae: a hitchhiker's guide to life in the sea.</title>
        <authorList>
            <person name="Wagner-Dobler I."/>
            <person name="Ballhausen B."/>
            <person name="Berger M."/>
            <person name="Brinkhoff T."/>
            <person name="Buchholz I."/>
            <person name="Bunk B."/>
            <person name="Cypionka H."/>
            <person name="Daniel R."/>
            <person name="Drepper T."/>
            <person name="Gerdts G."/>
            <person name="Hahnke S."/>
            <person name="Han C."/>
            <person name="Jahn D."/>
            <person name="Kalhoefer D."/>
            <person name="Kiss H."/>
            <person name="Klenk H.P."/>
            <person name="Kyrpides N."/>
            <person name="Liebl W."/>
            <person name="Liesegang H."/>
            <person name="Meincke L."/>
            <person name="Pati A."/>
            <person name="Petersen J."/>
            <person name="Piekarski T."/>
            <person name="Pommerenke C."/>
            <person name="Pradella S."/>
            <person name="Pukall R."/>
            <person name="Rabus R."/>
            <person name="Stackebrandt E."/>
            <person name="Thole S."/>
            <person name="Thompson L."/>
            <person name="Tielen P."/>
            <person name="Tomasch J."/>
            <person name="von Jan M."/>
            <person name="Wanphrut N."/>
            <person name="Wichels A."/>
            <person name="Zech H."/>
            <person name="Simon M."/>
        </authorList>
    </citation>
    <scope>NUCLEOTIDE SEQUENCE [LARGE SCALE GENOMIC DNA]</scope>
    <source>
        <strain evidence="3">DSM 16493 / NCIMB 14021 / DFL 12</strain>
    </source>
</reference>
<evidence type="ECO:0000313" key="3">
    <source>
        <dbReference type="Proteomes" id="UP000006833"/>
    </source>
</evidence>
<dbReference type="STRING" id="398580.Dshi_1737"/>
<feature type="coiled-coil region" evidence="1">
    <location>
        <begin position="30"/>
        <end position="88"/>
    </location>
</feature>
<protein>
    <submittedName>
        <fullName evidence="2">Uncharacterized protein</fullName>
    </submittedName>
</protein>
<evidence type="ECO:0000256" key="1">
    <source>
        <dbReference type="SAM" id="Coils"/>
    </source>
</evidence>
<keyword evidence="3" id="KW-1185">Reference proteome</keyword>
<keyword evidence="1" id="KW-0175">Coiled coil</keyword>
<dbReference type="HOGENOM" id="CLU_125464_0_0_5"/>
<dbReference type="EMBL" id="CP000830">
    <property type="protein sequence ID" value="ABV93479.1"/>
    <property type="molecule type" value="Genomic_DNA"/>
</dbReference>
<proteinExistence type="predicted"/>
<dbReference type="AlphaFoldDB" id="A8LLV1"/>
<dbReference type="RefSeq" id="WP_012178409.1">
    <property type="nucleotide sequence ID" value="NC_009952.1"/>
</dbReference>
<dbReference type="KEGG" id="dsh:Dshi_1737"/>
<gene>
    <name evidence="2" type="ordered locus">Dshi_1737</name>
</gene>
<accession>A8LLV1</accession>
<dbReference type="Proteomes" id="UP000006833">
    <property type="component" value="Chromosome"/>
</dbReference>
<dbReference type="OrthoDB" id="7871100at2"/>
<sequence length="142" mass="15026">MSEIPQLEQRIAAALERIRAGLDTLPGAEIAETAARADTLAARVSALEAEVSEKGALEAEVSALRDGLARAEQERTEMLDTMQKLQTVNADLRLAAAEGVTDPEAINAALVADLEALQKVRAADLRDIDAILSELAPLAKEA</sequence>
<name>A8LLV1_DINSH</name>
<organism evidence="2 3">
    <name type="scientific">Dinoroseobacter shibae (strain DSM 16493 / NCIMB 14021 / DFL 12)</name>
    <dbReference type="NCBI Taxonomy" id="398580"/>
    <lineage>
        <taxon>Bacteria</taxon>
        <taxon>Pseudomonadati</taxon>
        <taxon>Pseudomonadota</taxon>
        <taxon>Alphaproteobacteria</taxon>
        <taxon>Rhodobacterales</taxon>
        <taxon>Roseobacteraceae</taxon>
        <taxon>Dinoroseobacter</taxon>
    </lineage>
</organism>